<evidence type="ECO:0000313" key="10">
    <source>
        <dbReference type="Proteomes" id="UP000184516"/>
    </source>
</evidence>
<accession>A0A1M5LLE0</accession>
<proteinExistence type="inferred from homology"/>
<comment type="subcellular location">
    <subcellularLocation>
        <location evidence="1">Cell membrane</location>
        <topology evidence="1">Multi-pass membrane protein</topology>
    </subcellularLocation>
</comment>
<gene>
    <name evidence="9" type="ORF">SAMN05443549_105257</name>
</gene>
<dbReference type="EMBL" id="FQWB01000005">
    <property type="protein sequence ID" value="SHG65858.1"/>
    <property type="molecule type" value="Genomic_DNA"/>
</dbReference>
<feature type="transmembrane region" description="Helical" evidence="8">
    <location>
        <begin position="73"/>
        <end position="96"/>
    </location>
</feature>
<keyword evidence="5 8" id="KW-0812">Transmembrane</keyword>
<evidence type="ECO:0000313" key="9">
    <source>
        <dbReference type="EMBL" id="SHG65858.1"/>
    </source>
</evidence>
<name>A0A1M5LLE0_9FLAO</name>
<sequence>MESQNTNSSSYNFEKIVDTLIRLGVLSLLLMWCLDILRPFILILIWAIVIAVAIYPIHVLLSKIFRGRNILASIVLISIMLSLILIPSGLIMYSLYEGINHFRELFDSGKPLIPPPGGSTANWPTIAKPIVEFWQLASENLQETIVKYSDQIKEYGSFLLLALAGIGKGLLFFIVSIIIAGVLLIYADSSSEVTHKIFKKLVGDNADNFTEISVLTIRNVVKGILGVAIIQTTMAGLGFFMAGVPFAGLWTVLCLILAIIQVGIGPIAIPVVIYVFSVSDATTSIVLAIWIGITLVIDNVLKPILLGRNAPAPMLVIFLGAIGGFIFNGFIGLFLGAIILTIGYKLFMMWLETEN</sequence>
<reference evidence="10" key="1">
    <citation type="submission" date="2016-11" db="EMBL/GenBank/DDBJ databases">
        <authorList>
            <person name="Varghese N."/>
            <person name="Submissions S."/>
        </authorList>
    </citation>
    <scope>NUCLEOTIDE SEQUENCE [LARGE SCALE GENOMIC DNA]</scope>
    <source>
        <strain evidence="10">DSM 19978</strain>
    </source>
</reference>
<evidence type="ECO:0000256" key="7">
    <source>
        <dbReference type="ARBA" id="ARBA00023136"/>
    </source>
</evidence>
<evidence type="ECO:0000256" key="3">
    <source>
        <dbReference type="ARBA" id="ARBA00022448"/>
    </source>
</evidence>
<evidence type="ECO:0000256" key="4">
    <source>
        <dbReference type="ARBA" id="ARBA00022475"/>
    </source>
</evidence>
<feature type="transmembrane region" description="Helical" evidence="8">
    <location>
        <begin position="250"/>
        <end position="276"/>
    </location>
</feature>
<dbReference type="Proteomes" id="UP000184516">
    <property type="component" value="Unassembled WGS sequence"/>
</dbReference>
<feature type="transmembrane region" description="Helical" evidence="8">
    <location>
        <begin position="158"/>
        <end position="186"/>
    </location>
</feature>
<evidence type="ECO:0000256" key="1">
    <source>
        <dbReference type="ARBA" id="ARBA00004651"/>
    </source>
</evidence>
<keyword evidence="3" id="KW-0813">Transport</keyword>
<dbReference type="AlphaFoldDB" id="A0A1M5LLE0"/>
<protein>
    <submittedName>
        <fullName evidence="9">Predicted PurR-regulated permease PerM</fullName>
    </submittedName>
</protein>
<feature type="transmembrane region" description="Helical" evidence="8">
    <location>
        <begin position="223"/>
        <end position="244"/>
    </location>
</feature>
<keyword evidence="7 8" id="KW-0472">Membrane</keyword>
<organism evidence="9 10">
    <name type="scientific">Flavobacterium fluvii</name>
    <dbReference type="NCBI Taxonomy" id="468056"/>
    <lineage>
        <taxon>Bacteria</taxon>
        <taxon>Pseudomonadati</taxon>
        <taxon>Bacteroidota</taxon>
        <taxon>Flavobacteriia</taxon>
        <taxon>Flavobacteriales</taxon>
        <taxon>Flavobacteriaceae</taxon>
        <taxon>Flavobacterium</taxon>
    </lineage>
</organism>
<evidence type="ECO:0000256" key="5">
    <source>
        <dbReference type="ARBA" id="ARBA00022692"/>
    </source>
</evidence>
<comment type="similarity">
    <text evidence="2">Belongs to the autoinducer-2 exporter (AI-2E) (TC 2.A.86) family.</text>
</comment>
<dbReference type="RefSeq" id="WP_073371133.1">
    <property type="nucleotide sequence ID" value="NZ_FQWB01000005.1"/>
</dbReference>
<dbReference type="PANTHER" id="PTHR21716:SF67">
    <property type="entry name" value="TRANSPORT PROTEIN YDIK-RELATED"/>
    <property type="match status" value="1"/>
</dbReference>
<feature type="transmembrane region" description="Helical" evidence="8">
    <location>
        <begin position="43"/>
        <end position="61"/>
    </location>
</feature>
<feature type="transmembrane region" description="Helical" evidence="8">
    <location>
        <begin position="283"/>
        <end position="301"/>
    </location>
</feature>
<dbReference type="InterPro" id="IPR002549">
    <property type="entry name" value="AI-2E-like"/>
</dbReference>
<dbReference type="GO" id="GO:0005886">
    <property type="term" value="C:plasma membrane"/>
    <property type="evidence" value="ECO:0007669"/>
    <property type="project" value="UniProtKB-SubCell"/>
</dbReference>
<dbReference type="STRING" id="468056.SAMN05443549_105257"/>
<evidence type="ECO:0000256" key="6">
    <source>
        <dbReference type="ARBA" id="ARBA00022989"/>
    </source>
</evidence>
<dbReference type="OrthoDB" id="106838at2"/>
<dbReference type="PANTHER" id="PTHR21716">
    <property type="entry name" value="TRANSMEMBRANE PROTEIN"/>
    <property type="match status" value="1"/>
</dbReference>
<keyword evidence="4" id="KW-1003">Cell membrane</keyword>
<feature type="transmembrane region" description="Helical" evidence="8">
    <location>
        <begin position="313"/>
        <end position="340"/>
    </location>
</feature>
<keyword evidence="10" id="KW-1185">Reference proteome</keyword>
<keyword evidence="6 8" id="KW-1133">Transmembrane helix</keyword>
<evidence type="ECO:0000256" key="8">
    <source>
        <dbReference type="SAM" id="Phobius"/>
    </source>
</evidence>
<dbReference type="Pfam" id="PF01594">
    <property type="entry name" value="AI-2E_transport"/>
    <property type="match status" value="1"/>
</dbReference>
<evidence type="ECO:0000256" key="2">
    <source>
        <dbReference type="ARBA" id="ARBA00009773"/>
    </source>
</evidence>